<dbReference type="InterPro" id="IPR026590">
    <property type="entry name" value="Ssirtuin_cat_dom"/>
</dbReference>
<dbReference type="EC" id="2.3.1.286" evidence="1"/>
<keyword evidence="4" id="KW-0862">Zinc</keyword>
<dbReference type="Gene3D" id="3.30.1600.10">
    <property type="entry name" value="SIR2/SIRT2 'Small Domain"/>
    <property type="match status" value="1"/>
</dbReference>
<organism evidence="6 7">
    <name type="scientific">Gryllotalpicola koreensis</name>
    <dbReference type="NCBI Taxonomy" id="993086"/>
    <lineage>
        <taxon>Bacteria</taxon>
        <taxon>Bacillati</taxon>
        <taxon>Actinomycetota</taxon>
        <taxon>Actinomycetes</taxon>
        <taxon>Micrococcales</taxon>
        <taxon>Microbacteriaceae</taxon>
        <taxon>Gryllotalpicola</taxon>
    </lineage>
</organism>
<sequence length="277" mass="29552">MLEMESTDTLLDAAVEALAGRTITVLTGAGVSTDSGIPDYRGAGAPKRTPMTIEQFLASPRARKRYWAGSHLGYPLFNAAQPNAGHFALAELEAHGEVAGVVTQNVDGLHVRAGSRRVVPLHGSMDRVVCLNCGQVFARPDIETRINAANPWLTRPEAVVINPDGDAEVADVDDFVVPECTVCGGPLKPDVVFFGEFVPVDRFDEAKALIATSDALLVAGSSLVVNTGIRLIEQARRRKLPIVVINRGATKGDARATVKIDGGTTEYLTALADRLER</sequence>
<feature type="binding site" evidence="4">
    <location>
        <position position="130"/>
    </location>
    <ligand>
        <name>Zn(2+)</name>
        <dbReference type="ChEBI" id="CHEBI:29105"/>
    </ligand>
</feature>
<dbReference type="PANTHER" id="PTHR11085">
    <property type="entry name" value="NAD-DEPENDENT PROTEIN DEACYLASE SIRTUIN-5, MITOCHONDRIAL-RELATED"/>
    <property type="match status" value="1"/>
</dbReference>
<keyword evidence="2" id="KW-0808">Transferase</keyword>
<dbReference type="InterPro" id="IPR003000">
    <property type="entry name" value="Sirtuin"/>
</dbReference>
<dbReference type="PROSITE" id="PS50305">
    <property type="entry name" value="SIRTUIN"/>
    <property type="match status" value="1"/>
</dbReference>
<proteinExistence type="predicted"/>
<feature type="domain" description="Deacetylase sirtuin-type" evidence="5">
    <location>
        <begin position="1"/>
        <end position="277"/>
    </location>
</feature>
<dbReference type="InterPro" id="IPR026591">
    <property type="entry name" value="Sirtuin_cat_small_dom_sf"/>
</dbReference>
<keyword evidence="7" id="KW-1185">Reference proteome</keyword>
<name>A0ABP7ZXP9_9MICO</name>
<accession>A0ABP7ZXP9</accession>
<reference evidence="7" key="1">
    <citation type="journal article" date="2019" name="Int. J. Syst. Evol. Microbiol.">
        <title>The Global Catalogue of Microorganisms (GCM) 10K type strain sequencing project: providing services to taxonomists for standard genome sequencing and annotation.</title>
        <authorList>
            <consortium name="The Broad Institute Genomics Platform"/>
            <consortium name="The Broad Institute Genome Sequencing Center for Infectious Disease"/>
            <person name="Wu L."/>
            <person name="Ma J."/>
        </authorList>
    </citation>
    <scope>NUCLEOTIDE SEQUENCE [LARGE SCALE GENOMIC DNA]</scope>
    <source>
        <strain evidence="7">JCM 17591</strain>
    </source>
</reference>
<dbReference type="SUPFAM" id="SSF52467">
    <property type="entry name" value="DHS-like NAD/FAD-binding domain"/>
    <property type="match status" value="1"/>
</dbReference>
<evidence type="ECO:0000256" key="1">
    <source>
        <dbReference type="ARBA" id="ARBA00012928"/>
    </source>
</evidence>
<comment type="caution">
    <text evidence="6">The sequence shown here is derived from an EMBL/GenBank/DDBJ whole genome shotgun (WGS) entry which is preliminary data.</text>
</comment>
<feature type="active site" description="Proton acceptor" evidence="4">
    <location>
        <position position="122"/>
    </location>
</feature>
<dbReference type="InterPro" id="IPR029035">
    <property type="entry name" value="DHS-like_NAD/FAD-binding_dom"/>
</dbReference>
<feature type="binding site" evidence="4">
    <location>
        <position position="183"/>
    </location>
    <ligand>
        <name>Zn(2+)</name>
        <dbReference type="ChEBI" id="CHEBI:29105"/>
    </ligand>
</feature>
<protein>
    <recommendedName>
        <fullName evidence="1">protein acetyllysine N-acetyltransferase</fullName>
        <ecNumber evidence="1">2.3.1.286</ecNumber>
    </recommendedName>
</protein>
<evidence type="ECO:0000313" key="7">
    <source>
        <dbReference type="Proteomes" id="UP001501079"/>
    </source>
</evidence>
<dbReference type="PANTHER" id="PTHR11085:SF10">
    <property type="entry name" value="NAD-DEPENDENT PROTEIN DEACYLASE SIRTUIN-5, MITOCHONDRIAL-RELATED"/>
    <property type="match status" value="1"/>
</dbReference>
<dbReference type="Pfam" id="PF02146">
    <property type="entry name" value="SIR2"/>
    <property type="match status" value="1"/>
</dbReference>
<keyword evidence="4" id="KW-0479">Metal-binding</keyword>
<dbReference type="Gene3D" id="3.40.50.1220">
    <property type="entry name" value="TPP-binding domain"/>
    <property type="match status" value="1"/>
</dbReference>
<feature type="binding site" evidence="4">
    <location>
        <position position="180"/>
    </location>
    <ligand>
        <name>Zn(2+)</name>
        <dbReference type="ChEBI" id="CHEBI:29105"/>
    </ligand>
</feature>
<dbReference type="RefSeq" id="WP_344753391.1">
    <property type="nucleotide sequence ID" value="NZ_BAABBW010000002.1"/>
</dbReference>
<evidence type="ECO:0000256" key="4">
    <source>
        <dbReference type="PROSITE-ProRule" id="PRU00236"/>
    </source>
</evidence>
<feature type="binding site" evidence="4">
    <location>
        <position position="133"/>
    </location>
    <ligand>
        <name>Zn(2+)</name>
        <dbReference type="ChEBI" id="CHEBI:29105"/>
    </ligand>
</feature>
<evidence type="ECO:0000256" key="3">
    <source>
        <dbReference type="ARBA" id="ARBA00023027"/>
    </source>
</evidence>
<evidence type="ECO:0000313" key="6">
    <source>
        <dbReference type="EMBL" id="GAA4172931.1"/>
    </source>
</evidence>
<dbReference type="Proteomes" id="UP001501079">
    <property type="component" value="Unassembled WGS sequence"/>
</dbReference>
<dbReference type="EMBL" id="BAABBW010000002">
    <property type="protein sequence ID" value="GAA4172931.1"/>
    <property type="molecule type" value="Genomic_DNA"/>
</dbReference>
<gene>
    <name evidence="6" type="ORF">GCM10022287_14610</name>
</gene>
<keyword evidence="3" id="KW-0520">NAD</keyword>
<evidence type="ECO:0000256" key="2">
    <source>
        <dbReference type="ARBA" id="ARBA00022679"/>
    </source>
</evidence>
<evidence type="ECO:0000259" key="5">
    <source>
        <dbReference type="PROSITE" id="PS50305"/>
    </source>
</evidence>
<dbReference type="InterPro" id="IPR050134">
    <property type="entry name" value="NAD-dep_sirtuin_deacylases"/>
</dbReference>